<feature type="domain" description="Glycosyl transferase family 1" evidence="1">
    <location>
        <begin position="200"/>
        <end position="357"/>
    </location>
</feature>
<dbReference type="InterPro" id="IPR001296">
    <property type="entry name" value="Glyco_trans_1"/>
</dbReference>
<sequence length="389" mass="43727">MKLAKESTSESHMKVLHVFKTYLPDSMGGIQQCILQMSQATAKLGIDNHVLSLSPNPQTGYDPGTHSVTQCKTTLEFASTPVSLEAVSTFRRLAAEADLIHYHFPYPFADLLHFLGQHNKPTLVTYHSDVVKQKYLLKAYQPLMHRFLQSVDRIVATSPNYVVSSQVLQRFRDKVDVVPIGLDPRSYPSVSINNVSKWQRRFGRRFFLFVGVLRYYKGLETLLEAAEHSRLPIVIAGDGPLGESIREKAQQARLHNVHFLGHVSENEKVELLQACYAVVFPSDERSEAFGISLLEGAMHQKPLISCEIGTGTSYVNKLHETGLTVPPKSPLKLAAAMELLWEHEEYAERMGCNAYQRFTELFTAEKMADSYFHIYQTLLNSPETAAAGV</sequence>
<organism evidence="3 4">
    <name type="scientific">BD1-7 clade bacterium</name>
    <dbReference type="NCBI Taxonomy" id="2029982"/>
    <lineage>
        <taxon>Bacteria</taxon>
        <taxon>Pseudomonadati</taxon>
        <taxon>Pseudomonadota</taxon>
        <taxon>Gammaproteobacteria</taxon>
        <taxon>Cellvibrionales</taxon>
        <taxon>Spongiibacteraceae</taxon>
        <taxon>BD1-7 clade</taxon>
    </lineage>
</organism>
<dbReference type="InterPro" id="IPR028098">
    <property type="entry name" value="Glyco_trans_4-like_N"/>
</dbReference>
<feature type="domain" description="Glycosyltransferase subfamily 4-like N-terminal" evidence="2">
    <location>
        <begin position="27"/>
        <end position="184"/>
    </location>
</feature>
<evidence type="ECO:0000313" key="3">
    <source>
        <dbReference type="EMBL" id="CAA0080703.1"/>
    </source>
</evidence>
<dbReference type="PANTHER" id="PTHR45947">
    <property type="entry name" value="SULFOQUINOVOSYL TRANSFERASE SQD2"/>
    <property type="match status" value="1"/>
</dbReference>
<dbReference type="EMBL" id="CACSIO010000001">
    <property type="protein sequence ID" value="CAA0080703.1"/>
    <property type="molecule type" value="Genomic_DNA"/>
</dbReference>
<protein>
    <submittedName>
        <fullName evidence="3">Glycogen synthase</fullName>
        <ecNumber evidence="3">2.4.1.11</ecNumber>
    </submittedName>
</protein>
<keyword evidence="4" id="KW-1185">Reference proteome</keyword>
<dbReference type="SUPFAM" id="SSF53756">
    <property type="entry name" value="UDP-Glycosyltransferase/glycogen phosphorylase"/>
    <property type="match status" value="1"/>
</dbReference>
<dbReference type="Pfam" id="PF13439">
    <property type="entry name" value="Glyco_transf_4"/>
    <property type="match status" value="1"/>
</dbReference>
<dbReference type="EC" id="2.4.1.11" evidence="3"/>
<dbReference type="PANTHER" id="PTHR45947:SF3">
    <property type="entry name" value="SULFOQUINOVOSYL TRANSFERASE SQD2"/>
    <property type="match status" value="1"/>
</dbReference>
<keyword evidence="3" id="KW-0808">Transferase</keyword>
<evidence type="ECO:0000259" key="2">
    <source>
        <dbReference type="Pfam" id="PF13439"/>
    </source>
</evidence>
<dbReference type="GO" id="GO:0004373">
    <property type="term" value="F:alpha-1,4-glucan glucosyltransferase (UDP-glucose donor) activity"/>
    <property type="evidence" value="ECO:0007669"/>
    <property type="project" value="UniProtKB-EC"/>
</dbReference>
<dbReference type="Proteomes" id="UP000441399">
    <property type="component" value="Unassembled WGS sequence"/>
</dbReference>
<evidence type="ECO:0000259" key="1">
    <source>
        <dbReference type="Pfam" id="PF00534"/>
    </source>
</evidence>
<dbReference type="AlphaFoldDB" id="A0A5S9MUI3"/>
<dbReference type="Gene3D" id="3.40.50.2000">
    <property type="entry name" value="Glycogen Phosphorylase B"/>
    <property type="match status" value="2"/>
</dbReference>
<dbReference type="InterPro" id="IPR050194">
    <property type="entry name" value="Glycosyltransferase_grp1"/>
</dbReference>
<reference evidence="3 4" key="1">
    <citation type="submission" date="2019-11" db="EMBL/GenBank/DDBJ databases">
        <authorList>
            <person name="Holert J."/>
        </authorList>
    </citation>
    <scope>NUCLEOTIDE SEQUENCE [LARGE SCALE GENOMIC DNA]</scope>
    <source>
        <strain evidence="3">SB11_3</strain>
    </source>
</reference>
<keyword evidence="3" id="KW-0328">Glycosyltransferase</keyword>
<evidence type="ECO:0000313" key="4">
    <source>
        <dbReference type="Proteomes" id="UP000441399"/>
    </source>
</evidence>
<proteinExistence type="predicted"/>
<gene>
    <name evidence="3" type="ORF">OPDIPICF_00231</name>
</gene>
<name>A0A5S9MUI3_9GAMM</name>
<dbReference type="Pfam" id="PF00534">
    <property type="entry name" value="Glycos_transf_1"/>
    <property type="match status" value="1"/>
</dbReference>
<accession>A0A5S9MUI3</accession>